<gene>
    <name evidence="3" type="ORF">PROFUN_00633</name>
</gene>
<feature type="coiled-coil region" evidence="2">
    <location>
        <begin position="816"/>
        <end position="843"/>
    </location>
</feature>
<dbReference type="EMBL" id="MDYQ01000020">
    <property type="protein sequence ID" value="PRP87422.1"/>
    <property type="molecule type" value="Genomic_DNA"/>
</dbReference>
<feature type="coiled-coil region" evidence="2">
    <location>
        <begin position="227"/>
        <end position="412"/>
    </location>
</feature>
<comment type="caution">
    <text evidence="3">The sequence shown here is derived from an EMBL/GenBank/DDBJ whole genome shotgun (WGS) entry which is preliminary data.</text>
</comment>
<evidence type="ECO:0000313" key="3">
    <source>
        <dbReference type="EMBL" id="PRP87422.1"/>
    </source>
</evidence>
<sequence length="849" mass="96963">MSKADGHSDGTALPVPDTGYKMCKKIAQLTKVVHHLHSQNEMHQQNVREVALNYEGIIDEVKNHHVSITLIQVKIVKDANWKLNCGRDMVEERDSTISKLRMDVMDEQNKTAKNVTELRNQADNREAALHKSYALQIDELKRSLEDTKQKHGEEKVEWMSASQNAAEEQNRKLALEVRHRQEAEEQVNNLQKQLRAASDHYSTELKHLSLQHSDSQTKLEVTNWERAKREQEEKTQLQEMIWALEQKVKSSGEQLTDTRELLASTNVKLASAQSEIEDSQQRLMKANQEIQQLQHTIQDHIATIQQLNRDVANRNQQITDGENNITELKSERENLLSEIKDLHKRVEQERERLSEREINVADLERKLSIENAANVGLKNSIETLKNNFTTEIEQLNHDVQNAQSELAMVQTAAERSRQVLLADKELLRGQMLSQLDAERLNTLSAVKNTETSANQQIDRLREQYEAKSSALRLELRDLNAEMLRKDGETEDKVRKLKQEASDTLDQTCFELKTAHSVETSSLKKAADEAAKAAAVTVQSLKDQITSLEAEILRAEQKREARELDFEQMKDLLKQDLSNMKNNFESVKNDSLSTLRSQLEELFAERNQKALKDLEMDLLIERTKIINEMSNAAAVAAEASAAQLAALQRQLDERETSLAALRSDINARIEADKLKDEKHEAEKEEIRQQIVATLEEAKQAGIAMAAVVREEADKAMTALKEKFELELEELRQQHNQQMSESLSQTTSVYDQRFRVEIETAMQKYTALTEEYENFREDSALNLSVAKNRLNEAEGALLLSKKEVDHMRGIIEKGDTKITQLSKDIQRMDANASRLNKEMAAKTQEASFNSS</sequence>
<dbReference type="Gene3D" id="1.10.287.1490">
    <property type="match status" value="1"/>
</dbReference>
<name>A0A2P6NTX8_9EUKA</name>
<protein>
    <submittedName>
        <fullName evidence="3">Condensin, SMC5-subunit</fullName>
    </submittedName>
</protein>
<dbReference type="PANTHER" id="PTHR18870:SF9">
    <property type="entry name" value="PROTEIN TAG-278-RELATED"/>
    <property type="match status" value="1"/>
</dbReference>
<dbReference type="Proteomes" id="UP000241769">
    <property type="component" value="Unassembled WGS sequence"/>
</dbReference>
<dbReference type="InParanoid" id="A0A2P6NTX8"/>
<organism evidence="3 4">
    <name type="scientific">Planoprotostelium fungivorum</name>
    <dbReference type="NCBI Taxonomy" id="1890364"/>
    <lineage>
        <taxon>Eukaryota</taxon>
        <taxon>Amoebozoa</taxon>
        <taxon>Evosea</taxon>
        <taxon>Variosea</taxon>
        <taxon>Cavosteliida</taxon>
        <taxon>Cavosteliaceae</taxon>
        <taxon>Planoprotostelium</taxon>
    </lineage>
</organism>
<accession>A0A2P6NTX8</accession>
<feature type="coiled-coil region" evidence="2">
    <location>
        <begin position="530"/>
        <end position="589"/>
    </location>
</feature>
<evidence type="ECO:0000256" key="1">
    <source>
        <dbReference type="ARBA" id="ARBA00023054"/>
    </source>
</evidence>
<keyword evidence="4" id="KW-1185">Reference proteome</keyword>
<dbReference type="AlphaFoldDB" id="A0A2P6NTX8"/>
<evidence type="ECO:0000256" key="2">
    <source>
        <dbReference type="SAM" id="Coils"/>
    </source>
</evidence>
<evidence type="ECO:0000313" key="4">
    <source>
        <dbReference type="Proteomes" id="UP000241769"/>
    </source>
</evidence>
<feature type="coiled-coil region" evidence="2">
    <location>
        <begin position="105"/>
        <end position="200"/>
    </location>
</feature>
<feature type="coiled-coil region" evidence="2">
    <location>
        <begin position="443"/>
        <end position="481"/>
    </location>
</feature>
<dbReference type="STRING" id="1890364.A0A2P6NTX8"/>
<dbReference type="PANTHER" id="PTHR18870">
    <property type="entry name" value="PROTEIN TAG-278-RELATED"/>
    <property type="match status" value="1"/>
</dbReference>
<dbReference type="OrthoDB" id="75801at2759"/>
<reference evidence="3 4" key="1">
    <citation type="journal article" date="2018" name="Genome Biol. Evol.">
        <title>Multiple Roots of Fruiting Body Formation in Amoebozoa.</title>
        <authorList>
            <person name="Hillmann F."/>
            <person name="Forbes G."/>
            <person name="Novohradska S."/>
            <person name="Ferling I."/>
            <person name="Riege K."/>
            <person name="Groth M."/>
            <person name="Westermann M."/>
            <person name="Marz M."/>
            <person name="Spaller T."/>
            <person name="Winckler T."/>
            <person name="Schaap P."/>
            <person name="Glockner G."/>
        </authorList>
    </citation>
    <scope>NUCLEOTIDE SEQUENCE [LARGE SCALE GENOMIC DNA]</scope>
    <source>
        <strain evidence="3 4">Jena</strain>
    </source>
</reference>
<feature type="coiled-coil region" evidence="2">
    <location>
        <begin position="643"/>
        <end position="776"/>
    </location>
</feature>
<proteinExistence type="predicted"/>
<keyword evidence="1 2" id="KW-0175">Coiled coil</keyword>